<accession>A0A1D2VEZ2</accession>
<gene>
    <name evidence="3" type="ORF">ASCRUDRAFT_8974</name>
</gene>
<evidence type="ECO:0008006" key="5">
    <source>
        <dbReference type="Google" id="ProtNLM"/>
    </source>
</evidence>
<dbReference type="InParanoid" id="A0A1D2VEZ2"/>
<evidence type="ECO:0000256" key="2">
    <source>
        <dbReference type="SAM" id="SignalP"/>
    </source>
</evidence>
<dbReference type="EMBL" id="KV454483">
    <property type="protein sequence ID" value="ODV60221.1"/>
    <property type="molecule type" value="Genomic_DNA"/>
</dbReference>
<reference evidence="4" key="1">
    <citation type="submission" date="2016-05" db="EMBL/GenBank/DDBJ databases">
        <title>Comparative genomics of biotechnologically important yeasts.</title>
        <authorList>
            <consortium name="DOE Joint Genome Institute"/>
            <person name="Riley R."/>
            <person name="Haridas S."/>
            <person name="Wolfe K.H."/>
            <person name="Lopes M.R."/>
            <person name="Hittinger C.T."/>
            <person name="Goker M."/>
            <person name="Salamov A."/>
            <person name="Wisecaver J."/>
            <person name="Long T.M."/>
            <person name="Aerts A.L."/>
            <person name="Barry K."/>
            <person name="Choi C."/>
            <person name="Clum A."/>
            <person name="Coughlan A.Y."/>
            <person name="Deshpande S."/>
            <person name="Douglass A.P."/>
            <person name="Hanson S.J."/>
            <person name="Klenk H.-P."/>
            <person name="Labutti K."/>
            <person name="Lapidus A."/>
            <person name="Lindquist E."/>
            <person name="Lipzen A."/>
            <person name="Meier-Kolthoff J.P."/>
            <person name="Ohm R.A."/>
            <person name="Otillar R.P."/>
            <person name="Pangilinan J."/>
            <person name="Peng Y."/>
            <person name="Rokas A."/>
            <person name="Rosa C.A."/>
            <person name="Scheuner C."/>
            <person name="Sibirny A.A."/>
            <person name="Slot J.C."/>
            <person name="Stielow J.B."/>
            <person name="Sun H."/>
            <person name="Kurtzman C.P."/>
            <person name="Blackwell M."/>
            <person name="Grigoriev I.V."/>
            <person name="Jeffries T.W."/>
        </authorList>
    </citation>
    <scope>NUCLEOTIDE SEQUENCE [LARGE SCALE GENOMIC DNA]</scope>
    <source>
        <strain evidence="4">DSM 1968</strain>
    </source>
</reference>
<feature type="compositionally biased region" description="Low complexity" evidence="1">
    <location>
        <begin position="170"/>
        <end position="183"/>
    </location>
</feature>
<evidence type="ECO:0000256" key="1">
    <source>
        <dbReference type="SAM" id="MobiDB-lite"/>
    </source>
</evidence>
<name>A0A1D2VEZ2_9ASCO</name>
<dbReference type="GeneID" id="30968672"/>
<evidence type="ECO:0000313" key="4">
    <source>
        <dbReference type="Proteomes" id="UP000095038"/>
    </source>
</evidence>
<feature type="region of interest" description="Disordered" evidence="1">
    <location>
        <begin position="112"/>
        <end position="183"/>
    </location>
</feature>
<dbReference type="Proteomes" id="UP000095038">
    <property type="component" value="Unassembled WGS sequence"/>
</dbReference>
<keyword evidence="4" id="KW-1185">Reference proteome</keyword>
<proteinExistence type="predicted"/>
<organism evidence="3 4">
    <name type="scientific">Ascoidea rubescens DSM 1968</name>
    <dbReference type="NCBI Taxonomy" id="1344418"/>
    <lineage>
        <taxon>Eukaryota</taxon>
        <taxon>Fungi</taxon>
        <taxon>Dikarya</taxon>
        <taxon>Ascomycota</taxon>
        <taxon>Saccharomycotina</taxon>
        <taxon>Saccharomycetes</taxon>
        <taxon>Ascoideaceae</taxon>
        <taxon>Ascoidea</taxon>
    </lineage>
</organism>
<dbReference type="AlphaFoldDB" id="A0A1D2VEZ2"/>
<protein>
    <recommendedName>
        <fullName evidence="5">Extracellular membrane protein CFEM domain-containing protein</fullName>
    </recommendedName>
</protein>
<keyword evidence="2" id="KW-0732">Signal</keyword>
<sequence length="211" mass="22246">MKLLSSLIPLSLASASVLASSPIAALHLSKRDCPTSDACVEFPNLTEQANCTIPDDYTTQEFIDYSVCLCGLENDFWEVYYLCGFCVDSVDDDTIEETKVQYCQAIGLDVSSNSTSTSNSTSDSTSNSTIASDSISDSSSSSESSSRSVSITSSSSSSSSNEDVEIAQETDTSTVTSTNSESSTDGAASFSVFQSFNVVLFSISTILLGLL</sequence>
<feature type="signal peptide" evidence="2">
    <location>
        <begin position="1"/>
        <end position="19"/>
    </location>
</feature>
<dbReference type="RefSeq" id="XP_020046528.1">
    <property type="nucleotide sequence ID" value="XM_020195036.1"/>
</dbReference>
<evidence type="ECO:0000313" key="3">
    <source>
        <dbReference type="EMBL" id="ODV60221.1"/>
    </source>
</evidence>
<feature type="chain" id="PRO_5008910464" description="Extracellular membrane protein CFEM domain-containing protein" evidence="2">
    <location>
        <begin position="20"/>
        <end position="211"/>
    </location>
</feature>
<feature type="compositionally biased region" description="Low complexity" evidence="1">
    <location>
        <begin position="112"/>
        <end position="160"/>
    </location>
</feature>